<evidence type="ECO:0000313" key="2">
    <source>
        <dbReference type="EMBL" id="RXJ04444.1"/>
    </source>
</evidence>
<feature type="transmembrane region" description="Helical" evidence="1">
    <location>
        <begin position="7"/>
        <end position="29"/>
    </location>
</feature>
<comment type="caution">
    <text evidence="2">The sequence shown here is derived from an EMBL/GenBank/DDBJ whole genome shotgun (WGS) entry which is preliminary data.</text>
</comment>
<feature type="transmembrane region" description="Helical" evidence="1">
    <location>
        <begin position="41"/>
        <end position="60"/>
    </location>
</feature>
<reference evidence="2 3" key="1">
    <citation type="journal article" date="2019" name="Int. J. Syst. Evol. Microbiol.">
        <title>Anaerobacillus alkaliphilus sp. nov., a novel alkaliphilic and moderately halophilic bacterium.</title>
        <authorList>
            <person name="Borsodi A.K."/>
            <person name="Aszalos J.M."/>
            <person name="Bihari P."/>
            <person name="Nagy I."/>
            <person name="Schumann P."/>
            <person name="Sproer C."/>
            <person name="Kovacs A.L."/>
            <person name="Boka K."/>
            <person name="Dobosy P."/>
            <person name="Ovari M."/>
            <person name="Szili-Kovacs T."/>
            <person name="Toth E."/>
        </authorList>
    </citation>
    <scope>NUCLEOTIDE SEQUENCE [LARGE SCALE GENOMIC DNA]</scope>
    <source>
        <strain evidence="2 3">B16-10</strain>
    </source>
</reference>
<keyword evidence="1" id="KW-0812">Transmembrane</keyword>
<organism evidence="2 3">
    <name type="scientific">Anaerobacillus alkaliphilus</name>
    <dbReference type="NCBI Taxonomy" id="1548597"/>
    <lineage>
        <taxon>Bacteria</taxon>
        <taxon>Bacillati</taxon>
        <taxon>Bacillota</taxon>
        <taxon>Bacilli</taxon>
        <taxon>Bacillales</taxon>
        <taxon>Bacillaceae</taxon>
        <taxon>Anaerobacillus</taxon>
    </lineage>
</organism>
<evidence type="ECO:0000313" key="3">
    <source>
        <dbReference type="Proteomes" id="UP000290649"/>
    </source>
</evidence>
<dbReference type="AlphaFoldDB" id="A0A4Q0VXN1"/>
<protein>
    <submittedName>
        <fullName evidence="2">Uncharacterized protein</fullName>
    </submittedName>
</protein>
<keyword evidence="3" id="KW-1185">Reference proteome</keyword>
<name>A0A4Q0VXN1_9BACI</name>
<keyword evidence="1" id="KW-0472">Membrane</keyword>
<accession>A0A4Q0VXN1</accession>
<evidence type="ECO:0000256" key="1">
    <source>
        <dbReference type="SAM" id="Phobius"/>
    </source>
</evidence>
<dbReference type="RefSeq" id="WP_129076786.1">
    <property type="nucleotide sequence ID" value="NZ_QOUX01000001.1"/>
</dbReference>
<gene>
    <name evidence="2" type="ORF">DS745_03395</name>
</gene>
<dbReference type="Proteomes" id="UP000290649">
    <property type="component" value="Unassembled WGS sequence"/>
</dbReference>
<sequence>MKKAKNYCGAIFAVGVILFIIGIFNIIYSNVNVYFVGLGDVSLYFLLSTGSVLLFISYIISKILDNIEVEINEVKDRTLNLDIKINNQRRL</sequence>
<dbReference type="EMBL" id="QOUX01000001">
    <property type="protein sequence ID" value="RXJ04444.1"/>
    <property type="molecule type" value="Genomic_DNA"/>
</dbReference>
<keyword evidence="1" id="KW-1133">Transmembrane helix</keyword>
<proteinExistence type="predicted"/>